<reference evidence="1 2" key="1">
    <citation type="submission" date="2020-08" db="EMBL/GenBank/DDBJ databases">
        <title>Sequencing the genomes of 1000 actinobacteria strains.</title>
        <authorList>
            <person name="Klenk H.-P."/>
        </authorList>
    </citation>
    <scope>NUCLEOTIDE SEQUENCE [LARGE SCALE GENOMIC DNA]</scope>
    <source>
        <strain evidence="1 2">DSM 44786</strain>
    </source>
</reference>
<gene>
    <name evidence="1" type="ORF">F4556_003721</name>
</gene>
<dbReference type="RefSeq" id="WP_184917295.1">
    <property type="nucleotide sequence ID" value="NZ_JACHJR010000001.1"/>
</dbReference>
<sequence>MAEPPVEIVYTSLHRRHPAVAPAPGEAAEVLGAVWAHALPDDGLQHVSARSEDNRIDLLLYLLTSDPDTPGTHCPLQRATALIARSHQASPSLRHQFLLPDPSA</sequence>
<protein>
    <submittedName>
        <fullName evidence="1">Uncharacterized protein</fullName>
    </submittedName>
</protein>
<evidence type="ECO:0000313" key="2">
    <source>
        <dbReference type="Proteomes" id="UP000573327"/>
    </source>
</evidence>
<dbReference type="Proteomes" id="UP000573327">
    <property type="component" value="Unassembled WGS sequence"/>
</dbReference>
<comment type="caution">
    <text evidence="1">The sequence shown here is derived from an EMBL/GenBank/DDBJ whole genome shotgun (WGS) entry which is preliminary data.</text>
</comment>
<keyword evidence="2" id="KW-1185">Reference proteome</keyword>
<accession>A0A7W7SCZ2</accession>
<proteinExistence type="predicted"/>
<dbReference type="EMBL" id="JACHJR010000001">
    <property type="protein sequence ID" value="MBB4948186.1"/>
    <property type="molecule type" value="Genomic_DNA"/>
</dbReference>
<dbReference type="AlphaFoldDB" id="A0A7W7SCZ2"/>
<evidence type="ECO:0000313" key="1">
    <source>
        <dbReference type="EMBL" id="MBB4948186.1"/>
    </source>
</evidence>
<organism evidence="1 2">
    <name type="scientific">Kitasatospora gansuensis</name>
    <dbReference type="NCBI Taxonomy" id="258050"/>
    <lineage>
        <taxon>Bacteria</taxon>
        <taxon>Bacillati</taxon>
        <taxon>Actinomycetota</taxon>
        <taxon>Actinomycetes</taxon>
        <taxon>Kitasatosporales</taxon>
        <taxon>Streptomycetaceae</taxon>
        <taxon>Kitasatospora</taxon>
    </lineage>
</organism>
<name>A0A7W7SCZ2_9ACTN</name>